<dbReference type="CDD" id="cd00082">
    <property type="entry name" value="HisKA"/>
    <property type="match status" value="1"/>
</dbReference>
<dbReference type="FunFam" id="1.10.287.130:FF:000004">
    <property type="entry name" value="Ethylene receptor 1"/>
    <property type="match status" value="1"/>
</dbReference>
<keyword evidence="16" id="KW-1185">Reference proteome</keyword>
<dbReference type="SMART" id="SM00388">
    <property type="entry name" value="HisKA"/>
    <property type="match status" value="1"/>
</dbReference>
<dbReference type="KEGG" id="senf:GJR95_34225"/>
<dbReference type="EMBL" id="CP045997">
    <property type="protein sequence ID" value="QHV99762.1"/>
    <property type="molecule type" value="Genomic_DNA"/>
</dbReference>
<keyword evidence="8" id="KW-0418">Kinase</keyword>
<keyword evidence="10 13" id="KW-1133">Transmembrane helix</keyword>
<dbReference type="GO" id="GO:0000155">
    <property type="term" value="F:phosphorelay sensor kinase activity"/>
    <property type="evidence" value="ECO:0007669"/>
    <property type="project" value="InterPro"/>
</dbReference>
<evidence type="ECO:0000256" key="1">
    <source>
        <dbReference type="ARBA" id="ARBA00000085"/>
    </source>
</evidence>
<dbReference type="GO" id="GO:0005524">
    <property type="term" value="F:ATP binding"/>
    <property type="evidence" value="ECO:0007669"/>
    <property type="project" value="UniProtKB-KW"/>
</dbReference>
<evidence type="ECO:0000256" key="9">
    <source>
        <dbReference type="ARBA" id="ARBA00022840"/>
    </source>
</evidence>
<dbReference type="Proteomes" id="UP000464577">
    <property type="component" value="Chromosome"/>
</dbReference>
<feature type="coiled-coil region" evidence="12">
    <location>
        <begin position="804"/>
        <end position="834"/>
    </location>
</feature>
<evidence type="ECO:0000256" key="6">
    <source>
        <dbReference type="ARBA" id="ARBA00022692"/>
    </source>
</evidence>
<evidence type="ECO:0000313" key="15">
    <source>
        <dbReference type="EMBL" id="QHV99762.1"/>
    </source>
</evidence>
<dbReference type="InterPro" id="IPR003661">
    <property type="entry name" value="HisK_dim/P_dom"/>
</dbReference>
<dbReference type="InterPro" id="IPR011110">
    <property type="entry name" value="Reg_prop"/>
</dbReference>
<dbReference type="AlphaFoldDB" id="A0A6P1W5Y0"/>
<proteinExistence type="predicted"/>
<keyword evidence="7" id="KW-0547">Nucleotide-binding</keyword>
<dbReference type="InterPro" id="IPR013783">
    <property type="entry name" value="Ig-like_fold"/>
</dbReference>
<evidence type="ECO:0000256" key="2">
    <source>
        <dbReference type="ARBA" id="ARBA00004370"/>
    </source>
</evidence>
<evidence type="ECO:0000256" key="11">
    <source>
        <dbReference type="ARBA" id="ARBA00023136"/>
    </source>
</evidence>
<sequence>MNVRNLLILVGLLVGWAGRAQETGSPLMQHFSPKDYQAHPENRAIVQDQRGVIYVGNYNGLLEYDGSSWRLIDVPGLTVRSLGVAGNGTVFVGTQTDFGYLKATPTGQTQFVSLSHKLPATDRNVPPVWRLFCTPEGVYFCTFEKIIRYRPNESVRVWYPKRQFKLASYARQRLFVQEDGVGLMQIDKGGTIKPVPAGNQFANVSIQSVLPFTDQTLLIVTQHNGLFLYDAPFLHSGPGQASVTRFITTEDEWLRRTDLSQAIALPDSTTGRIRYAIASLRGGIRILEQDGRLWQRINEQTGLTKNRVHSLFLDQQQTLWAGLANGINKIEINNPITRFGATQNIRATVWDVLRHQQQLYAGTNTGLVYLNEKTESFQPVPGSESPCWDMISFNQDLLVGSMGAVLRVRDGKVQQSVHMSGGMAYALTRSRIDTTVVFAAMFDGVNVLRFTNGRLQWLGSLQGIAGECWSIVEDSTGNLWVGTHLQGFYYVNLAKGIRLNPPIRHYGLTKGLNQLTWNYVFSTPEGLFFTTKNRIYRYQVRSDRFIEDPRFTALFHNPATTGSPYFAQDQKRTFWFSSPLGVLRHQGNGAFAYDSTSLLPCQRGGFAVYTDTDASIWIGNDEALYRYNDSKKLPKRPYSALIRKIRLTESDSLLAIGNQSKSPALKLNYHDRAITFHFAAGSFVGESGNEFQYRLMGHGLMMDDTNWSKWTKETKKEYTNLPAGMYTFFVRASNPYHQLSQESTYVFTVLPPWYQTKIAYLLYSFAISLGLIGLIRFYTRHLTNEKTKLERLVQARTAQVVQQKEELEAQAVHLKAAKEAAETANRAKSEFLANMSHELRTPLNGILGFAQLLRQDAALTDNQMKGVRIIEESGAHLLTLINKLLAITRVEGLENGVWNGNLESITLKSIDTQTHTEPLQLPPVQYLEALHELAMTGDIQGILTQLRLVETLDSHYQPFVKEIRDMADEFDTKHIRQYLKTCLETHD</sequence>
<evidence type="ECO:0000256" key="7">
    <source>
        <dbReference type="ARBA" id="ARBA00022741"/>
    </source>
</evidence>
<keyword evidence="12" id="KW-0175">Coiled coil</keyword>
<dbReference type="SUPFAM" id="SSF63829">
    <property type="entry name" value="Calcium-dependent phosphotriesterase"/>
    <property type="match status" value="1"/>
</dbReference>
<name>A0A6P1W5Y0_9BACT</name>
<keyword evidence="6 13" id="KW-0812">Transmembrane</keyword>
<keyword evidence="5" id="KW-0808">Transferase</keyword>
<organism evidence="15 16">
    <name type="scientific">Spirosoma endbachense</name>
    <dbReference type="NCBI Taxonomy" id="2666025"/>
    <lineage>
        <taxon>Bacteria</taxon>
        <taxon>Pseudomonadati</taxon>
        <taxon>Bacteroidota</taxon>
        <taxon>Cytophagia</taxon>
        <taxon>Cytophagales</taxon>
        <taxon>Cytophagaceae</taxon>
        <taxon>Spirosoma</taxon>
    </lineage>
</organism>
<dbReference type="InterPro" id="IPR015943">
    <property type="entry name" value="WD40/YVTN_repeat-like_dom_sf"/>
</dbReference>
<dbReference type="InterPro" id="IPR036097">
    <property type="entry name" value="HisK_dim/P_sf"/>
</dbReference>
<keyword evidence="9" id="KW-0067">ATP-binding</keyword>
<keyword evidence="4" id="KW-0597">Phosphoprotein</keyword>
<dbReference type="PANTHER" id="PTHR43547:SF2">
    <property type="entry name" value="HYBRID SIGNAL TRANSDUCTION HISTIDINE KINASE C"/>
    <property type="match status" value="1"/>
</dbReference>
<feature type="transmembrane region" description="Helical" evidence="13">
    <location>
        <begin position="758"/>
        <end position="778"/>
    </location>
</feature>
<evidence type="ECO:0000256" key="12">
    <source>
        <dbReference type="SAM" id="Coils"/>
    </source>
</evidence>
<evidence type="ECO:0000256" key="8">
    <source>
        <dbReference type="ARBA" id="ARBA00022777"/>
    </source>
</evidence>
<evidence type="ECO:0000256" key="13">
    <source>
        <dbReference type="SAM" id="Phobius"/>
    </source>
</evidence>
<dbReference type="EC" id="2.7.13.3" evidence="3"/>
<dbReference type="PANTHER" id="PTHR43547">
    <property type="entry name" value="TWO-COMPONENT HISTIDINE KINASE"/>
    <property type="match status" value="1"/>
</dbReference>
<evidence type="ECO:0000256" key="10">
    <source>
        <dbReference type="ARBA" id="ARBA00022989"/>
    </source>
</evidence>
<reference evidence="15 16" key="1">
    <citation type="submission" date="2019-11" db="EMBL/GenBank/DDBJ databases">
        <title>Spirosoma endbachense sp. nov., isolated from a natural salt meadow.</title>
        <authorList>
            <person name="Rojas J."/>
            <person name="Ambika Manirajan B."/>
            <person name="Ratering S."/>
            <person name="Suarez C."/>
            <person name="Geissler-Plaum R."/>
            <person name="Schnell S."/>
        </authorList>
    </citation>
    <scope>NUCLEOTIDE SEQUENCE [LARGE SCALE GENOMIC DNA]</scope>
    <source>
        <strain evidence="15 16">I-24</strain>
    </source>
</reference>
<dbReference type="SUPFAM" id="SSF47384">
    <property type="entry name" value="Homodimeric domain of signal transducing histidine kinase"/>
    <property type="match status" value="1"/>
</dbReference>
<evidence type="ECO:0000313" key="16">
    <source>
        <dbReference type="Proteomes" id="UP000464577"/>
    </source>
</evidence>
<evidence type="ECO:0000256" key="4">
    <source>
        <dbReference type="ARBA" id="ARBA00022553"/>
    </source>
</evidence>
<dbReference type="Gene3D" id="2.130.10.10">
    <property type="entry name" value="YVTN repeat-like/Quinoprotein amine dehydrogenase"/>
    <property type="match status" value="3"/>
</dbReference>
<dbReference type="Pfam" id="PF00512">
    <property type="entry name" value="HisKA"/>
    <property type="match status" value="1"/>
</dbReference>
<keyword evidence="11 13" id="KW-0472">Membrane</keyword>
<dbReference type="RefSeq" id="WP_232540958.1">
    <property type="nucleotide sequence ID" value="NZ_CP045997.1"/>
</dbReference>
<evidence type="ECO:0000256" key="5">
    <source>
        <dbReference type="ARBA" id="ARBA00022679"/>
    </source>
</evidence>
<protein>
    <recommendedName>
        <fullName evidence="3">histidine kinase</fullName>
        <ecNumber evidence="3">2.7.13.3</ecNumber>
    </recommendedName>
</protein>
<dbReference type="GO" id="GO:0016020">
    <property type="term" value="C:membrane"/>
    <property type="evidence" value="ECO:0007669"/>
    <property type="project" value="UniProtKB-SubCell"/>
</dbReference>
<evidence type="ECO:0000256" key="3">
    <source>
        <dbReference type="ARBA" id="ARBA00012438"/>
    </source>
</evidence>
<comment type="subcellular location">
    <subcellularLocation>
        <location evidence="2">Membrane</location>
    </subcellularLocation>
</comment>
<gene>
    <name evidence="15" type="ORF">GJR95_34225</name>
</gene>
<feature type="domain" description="Signal transduction histidine kinase dimerisation/phosphoacceptor" evidence="14">
    <location>
        <begin position="827"/>
        <end position="893"/>
    </location>
</feature>
<accession>A0A6P1W5Y0</accession>
<dbReference type="Pfam" id="PF07494">
    <property type="entry name" value="Reg_prop"/>
    <property type="match status" value="1"/>
</dbReference>
<comment type="catalytic activity">
    <reaction evidence="1">
        <text>ATP + protein L-histidine = ADP + protein N-phospho-L-histidine.</text>
        <dbReference type="EC" id="2.7.13.3"/>
    </reaction>
</comment>
<dbReference type="Gene3D" id="2.60.40.10">
    <property type="entry name" value="Immunoglobulins"/>
    <property type="match status" value="1"/>
</dbReference>
<dbReference type="Gene3D" id="1.10.287.130">
    <property type="match status" value="1"/>
</dbReference>
<evidence type="ECO:0000259" key="14">
    <source>
        <dbReference type="SMART" id="SM00388"/>
    </source>
</evidence>